<dbReference type="GO" id="GO:0051287">
    <property type="term" value="F:NAD binding"/>
    <property type="evidence" value="ECO:0007669"/>
    <property type="project" value="InterPro"/>
</dbReference>
<dbReference type="InterPro" id="IPR006140">
    <property type="entry name" value="D-isomer_DH_NAD-bd"/>
</dbReference>
<dbReference type="Proteomes" id="UP000482155">
    <property type="component" value="Unassembled WGS sequence"/>
</dbReference>
<dbReference type="RefSeq" id="WP_163961088.1">
    <property type="nucleotide sequence ID" value="NZ_JAAIVB010000013.1"/>
</dbReference>
<dbReference type="SUPFAM" id="SSF51735">
    <property type="entry name" value="NAD(P)-binding Rossmann-fold domains"/>
    <property type="match status" value="1"/>
</dbReference>
<dbReference type="GO" id="GO:0016491">
    <property type="term" value="F:oxidoreductase activity"/>
    <property type="evidence" value="ECO:0007669"/>
    <property type="project" value="UniProtKB-KW"/>
</dbReference>
<keyword evidence="2" id="KW-0520">NAD</keyword>
<dbReference type="PANTHER" id="PTHR43333">
    <property type="entry name" value="2-HACID_DH_C DOMAIN-CONTAINING PROTEIN"/>
    <property type="match status" value="1"/>
</dbReference>
<dbReference type="PANTHER" id="PTHR43333:SF1">
    <property type="entry name" value="D-ISOMER SPECIFIC 2-HYDROXYACID DEHYDROGENASE NAD-BINDING DOMAIN-CONTAINING PROTEIN"/>
    <property type="match status" value="1"/>
</dbReference>
<protein>
    <submittedName>
        <fullName evidence="4">Glyoxylate/hydroxypyruvate reductase A</fullName>
    </submittedName>
</protein>
<keyword evidence="4" id="KW-0670">Pyruvate</keyword>
<reference evidence="4 5" key="1">
    <citation type="submission" date="2020-02" db="EMBL/GenBank/DDBJ databases">
        <authorList>
            <person name="Kim M.K."/>
        </authorList>
    </citation>
    <scope>NUCLEOTIDE SEQUENCE [LARGE SCALE GENOMIC DNA]</scope>
    <source>
        <strain evidence="4 5">17J57-3</strain>
    </source>
</reference>
<accession>A0A6B3SQ98</accession>
<dbReference type="CDD" id="cd12164">
    <property type="entry name" value="GDH_like_2"/>
    <property type="match status" value="1"/>
</dbReference>
<organism evidence="4 5">
    <name type="scientific">Noviherbaspirillum galbum</name>
    <dbReference type="NCBI Taxonomy" id="2709383"/>
    <lineage>
        <taxon>Bacteria</taxon>
        <taxon>Pseudomonadati</taxon>
        <taxon>Pseudomonadota</taxon>
        <taxon>Betaproteobacteria</taxon>
        <taxon>Burkholderiales</taxon>
        <taxon>Oxalobacteraceae</taxon>
        <taxon>Noviherbaspirillum</taxon>
    </lineage>
</organism>
<dbReference type="InterPro" id="IPR036291">
    <property type="entry name" value="NAD(P)-bd_dom_sf"/>
</dbReference>
<gene>
    <name evidence="4" type="ORF">G3574_05845</name>
</gene>
<comment type="caution">
    <text evidence="4">The sequence shown here is derived from an EMBL/GenBank/DDBJ whole genome shotgun (WGS) entry which is preliminary data.</text>
</comment>
<evidence type="ECO:0000256" key="1">
    <source>
        <dbReference type="ARBA" id="ARBA00023002"/>
    </source>
</evidence>
<evidence type="ECO:0000313" key="4">
    <source>
        <dbReference type="EMBL" id="NEX60592.1"/>
    </source>
</evidence>
<dbReference type="Pfam" id="PF02826">
    <property type="entry name" value="2-Hacid_dh_C"/>
    <property type="match status" value="1"/>
</dbReference>
<feature type="domain" description="D-isomer specific 2-hydroxyacid dehydrogenase NAD-binding" evidence="3">
    <location>
        <begin position="107"/>
        <end position="284"/>
    </location>
</feature>
<proteinExistence type="predicted"/>
<evidence type="ECO:0000259" key="3">
    <source>
        <dbReference type="Pfam" id="PF02826"/>
    </source>
</evidence>
<keyword evidence="1" id="KW-0560">Oxidoreductase</keyword>
<dbReference type="Gene3D" id="3.40.50.720">
    <property type="entry name" value="NAD(P)-binding Rossmann-like Domain"/>
    <property type="match status" value="2"/>
</dbReference>
<name>A0A6B3SQ98_9BURK</name>
<evidence type="ECO:0000313" key="5">
    <source>
        <dbReference type="Proteomes" id="UP000482155"/>
    </source>
</evidence>
<evidence type="ECO:0000256" key="2">
    <source>
        <dbReference type="ARBA" id="ARBA00023027"/>
    </source>
</evidence>
<keyword evidence="5" id="KW-1185">Reference proteome</keyword>
<dbReference type="EMBL" id="JAAIVB010000013">
    <property type="protein sequence ID" value="NEX60592.1"/>
    <property type="molecule type" value="Genomic_DNA"/>
</dbReference>
<dbReference type="AlphaFoldDB" id="A0A6B3SQ98"/>
<sequence length="319" mass="33904">MRILFYKAGATDAAQWLDGLASRLPGSQVRAWTPGDDAPADYALLWKPPAALLRPERGLKAIFSLGAGVDALLDLLRTHPGLVPDTLPLVKLDDAGMGRQMAHYACAAVLRQFRRFDDYARAQASRQWQALPADDPANHAVAVLGLGALGSQVATALAGLGFPVRGWRRRLPDKPDPRDDRIASFAGSDGFDACLSGANALVNLLPLTAGTENILNRAAFGKLARGAHVINLARGAHLVDDDLIAALASGQVGHATLDVFRQEPLPPGHPFWGHPGITITPHVSALTLRDPSLDQIAGRILAFEAGGPLQGMVDRSRGY</sequence>